<dbReference type="EMBL" id="JAPTHD010000006">
    <property type="protein sequence ID" value="MDV5824730.1"/>
    <property type="molecule type" value="Genomic_DNA"/>
</dbReference>
<comment type="caution">
    <text evidence="1">The sequence shown here is derived from an EMBL/GenBank/DDBJ whole genome shotgun (WGS) entry which is preliminary data.</text>
</comment>
<keyword evidence="2" id="KW-1185">Reference proteome</keyword>
<gene>
    <name evidence="1" type="ORF">O0R41_14085</name>
</gene>
<accession>A0ABU3ZYY4</accession>
<evidence type="ECO:0008006" key="3">
    <source>
        <dbReference type="Google" id="ProtNLM"/>
    </source>
</evidence>
<sequence length="119" mass="13122">MDATYVIASDKSRNLVRIKMAGFYGQKDVQDFAAAYRDALTGLQAPGHLTITDITDMPIQAQDIIGTLATAFAPPEVRSRRIAFICSSSLSRLQAQRLFGRDGVRFFECGDEAEAWIFG</sequence>
<organism evidence="1 2">
    <name type="scientific">Sphingobium naphthae</name>
    <dbReference type="NCBI Taxonomy" id="1886786"/>
    <lineage>
        <taxon>Bacteria</taxon>
        <taxon>Pseudomonadati</taxon>
        <taxon>Pseudomonadota</taxon>
        <taxon>Alphaproteobacteria</taxon>
        <taxon>Sphingomonadales</taxon>
        <taxon>Sphingomonadaceae</taxon>
        <taxon>Sphingobium</taxon>
    </lineage>
</organism>
<reference evidence="2" key="1">
    <citation type="journal article" date="2022" name="J Environ Chem Eng">
        <title>Biodegradation of petroleum oil using a constructed nonpathogenic and heavy metal-tolerant bacterial consortium isolated from marine sponges.</title>
        <authorList>
            <person name="Dechsakulwatana C."/>
            <person name="Rungsihiranrut A."/>
            <person name="Muangchinda C."/>
            <person name="Ningthoujam R."/>
            <person name="Klankeo P."/>
            <person name="Pinyakong O."/>
        </authorList>
    </citation>
    <scope>NUCLEOTIDE SEQUENCE [LARGE SCALE GENOMIC DNA]</scope>
    <source>
        <strain evidence="2">MO2-4</strain>
    </source>
</reference>
<dbReference type="RefSeq" id="WP_317517397.1">
    <property type="nucleotide sequence ID" value="NZ_JAPTHD010000006.1"/>
</dbReference>
<evidence type="ECO:0000313" key="2">
    <source>
        <dbReference type="Proteomes" id="UP001185984"/>
    </source>
</evidence>
<dbReference type="Proteomes" id="UP001185984">
    <property type="component" value="Unassembled WGS sequence"/>
</dbReference>
<protein>
    <recommendedName>
        <fullName evidence="3">STAS/SEC14 domain-containing protein</fullName>
    </recommendedName>
</protein>
<proteinExistence type="predicted"/>
<name>A0ABU3ZYY4_9SPHN</name>
<evidence type="ECO:0000313" key="1">
    <source>
        <dbReference type="EMBL" id="MDV5824730.1"/>
    </source>
</evidence>